<dbReference type="Pfam" id="PF03104">
    <property type="entry name" value="DNA_pol_B_exo1"/>
    <property type="match status" value="1"/>
</dbReference>
<dbReference type="InterPro" id="IPR006133">
    <property type="entry name" value="DNA-dir_DNA_pol_B_exonuc"/>
</dbReference>
<feature type="domain" description="DNA-directed DNA polymerase family B multifunctional" evidence="9">
    <location>
        <begin position="402"/>
        <end position="837"/>
    </location>
</feature>
<comment type="catalytic activity">
    <reaction evidence="6 7">
        <text>DNA(n) + a 2'-deoxyribonucleoside 5'-triphosphate = DNA(n+1) + diphosphate</text>
        <dbReference type="Rhea" id="RHEA:22508"/>
        <dbReference type="Rhea" id="RHEA-COMP:17339"/>
        <dbReference type="Rhea" id="RHEA-COMP:17340"/>
        <dbReference type="ChEBI" id="CHEBI:33019"/>
        <dbReference type="ChEBI" id="CHEBI:61560"/>
        <dbReference type="ChEBI" id="CHEBI:173112"/>
        <dbReference type="EC" id="2.7.7.7"/>
    </reaction>
</comment>
<dbReference type="Gene3D" id="3.30.420.10">
    <property type="entry name" value="Ribonuclease H-like superfamily/Ribonuclease H"/>
    <property type="match status" value="1"/>
</dbReference>
<feature type="coiled-coil region" evidence="8">
    <location>
        <begin position="527"/>
        <end position="554"/>
    </location>
</feature>
<proteinExistence type="inferred from homology"/>
<reference evidence="11 12" key="1">
    <citation type="submission" date="2023-05" db="EMBL/GenBank/DDBJ databases">
        <title>A 100% complete, gapless, phased diploid assembly of the Scenedesmus obliquus UTEX 3031 genome.</title>
        <authorList>
            <person name="Biondi T.C."/>
            <person name="Hanschen E.R."/>
            <person name="Kwon T."/>
            <person name="Eng W."/>
            <person name="Kruse C.P.S."/>
            <person name="Koehler S.I."/>
            <person name="Kunde Y."/>
            <person name="Gleasner C.D."/>
            <person name="You Mak K.T."/>
            <person name="Polle J."/>
            <person name="Hovde B.T."/>
            <person name="Starkenburg S.R."/>
        </authorList>
    </citation>
    <scope>NUCLEOTIDE SEQUENCE [LARGE SCALE GENOMIC DNA]</scope>
    <source>
        <strain evidence="11 12">DOE0152z</strain>
    </source>
</reference>
<keyword evidence="2 7" id="KW-0808">Transferase</keyword>
<keyword evidence="4 7" id="KW-0239">DNA-directed DNA polymerase</keyword>
<evidence type="ECO:0000259" key="9">
    <source>
        <dbReference type="Pfam" id="PF00136"/>
    </source>
</evidence>
<evidence type="ECO:0000313" key="11">
    <source>
        <dbReference type="EMBL" id="WIA10871.1"/>
    </source>
</evidence>
<dbReference type="Gene3D" id="3.90.1600.10">
    <property type="entry name" value="Palm domain of DNA polymerase"/>
    <property type="match status" value="1"/>
</dbReference>
<dbReference type="Gene3D" id="1.10.132.60">
    <property type="entry name" value="DNA polymerase family B, C-terminal domain"/>
    <property type="match status" value="1"/>
</dbReference>
<dbReference type="EMBL" id="CP126209">
    <property type="protein sequence ID" value="WIA10871.1"/>
    <property type="molecule type" value="Genomic_DNA"/>
</dbReference>
<dbReference type="SUPFAM" id="SSF56672">
    <property type="entry name" value="DNA/RNA polymerases"/>
    <property type="match status" value="1"/>
</dbReference>
<evidence type="ECO:0000259" key="10">
    <source>
        <dbReference type="Pfam" id="PF03104"/>
    </source>
</evidence>
<dbReference type="InterPro" id="IPR043502">
    <property type="entry name" value="DNA/RNA_pol_sf"/>
</dbReference>
<keyword evidence="5 7" id="KW-0238">DNA-binding</keyword>
<keyword evidence="3 7" id="KW-0548">Nucleotidyltransferase</keyword>
<dbReference type="InterPro" id="IPR023211">
    <property type="entry name" value="DNA_pol_palm_dom_sf"/>
</dbReference>
<dbReference type="Pfam" id="PF00136">
    <property type="entry name" value="DNA_pol_B"/>
    <property type="match status" value="1"/>
</dbReference>
<keyword evidence="8" id="KW-0175">Coiled coil</keyword>
<dbReference type="Gene3D" id="2.40.50.730">
    <property type="match status" value="1"/>
</dbReference>
<evidence type="ECO:0000256" key="1">
    <source>
        <dbReference type="ARBA" id="ARBA00005755"/>
    </source>
</evidence>
<dbReference type="SMART" id="SM00486">
    <property type="entry name" value="POLBc"/>
    <property type="match status" value="1"/>
</dbReference>
<comment type="similarity">
    <text evidence="1 7">Belongs to the DNA polymerase type-B family.</text>
</comment>
<feature type="domain" description="DNA-directed DNA polymerase family B exonuclease" evidence="10">
    <location>
        <begin position="95"/>
        <end position="337"/>
    </location>
</feature>
<dbReference type="PRINTS" id="PR00106">
    <property type="entry name" value="DNAPOLB"/>
</dbReference>
<dbReference type="InterPro" id="IPR017964">
    <property type="entry name" value="DNA-dir_DNA_pol_B_CS"/>
</dbReference>
<dbReference type="Gene3D" id="1.10.287.690">
    <property type="entry name" value="Helix hairpin bin"/>
    <property type="match status" value="1"/>
</dbReference>
<sequence>MAASLEFQVLTYDGRDVERQGFDSAKNEVFETREYVVDAYGRTAEGRSVCVHVTFPPFCFISVHEKDQTKINALWTTLRQALGRELKGTITPTYVMRKRFYGFTNGWVRCSAPKEPRERCTVCDIEASCSFNAMDPLPERTSNTPLVVASYDIECVSESGGFPDALQAGCPIIQIATTFWRVTDPEPYKRYLACLGTPLPIEGVDIDACETEQQLLMAWAKTLRQEQVDILIGYNTFGFDNKYVFDRAALKGALGTRAVVTTGGGLQPPPPAILNFPYLMAGKRTDHLSEIHVRRLESSAYGQNEFYVHSTPGVLQIDLLAVIKKEYKLTSYKLDAVSAHFLGDNKVDLPIKEMFALYKQGTPEALQKIASYCVKDTELPIRLMRKLSILPNMMEMAKAVHVPIDYLIFRGQQIKVFSVILKKARENGFVCPTKPLVAKSEKYTGATVLEAKTGAHFGYIACLDFASLYPSIIRAHNMCHSTVVLDHARYGRLHEHINYETHDLGNGQTVTFAVSYKDSGEPMPSLLPMLLADLAEYRKEARKLQKQAREQGDDFLEAMYNGKQLAYKVTMNSLYGFCGAANGLLPCVPIAAAVTTVGRNMIDKTRNLVEQYYGHLGASVVYGDTDSVMCDFKVGDLREAFRLGEEAARRITSEFRHPIELEFEKIQSPFLLYSKKRYASLKFTDPNEPGKVDAKGISLVRRDSCGLVRDVTKQALDLILIHKDTQAACAVIHDAAKRLLAGQVPLEELVMSKALRGTYKAGILQPHDVVRGKIAARSPGEEPRAGDRVPFVYCESCEDPNQSVTCRAEDPKHVEETGMLVDYLHYYHLLQSALGDTIDVLKPELNAAFTDTGEGEYKAKRTQRQLHCHNARTGQHEITSFFSATKKQQDPFVEENIAQ</sequence>
<evidence type="ECO:0000256" key="5">
    <source>
        <dbReference type="ARBA" id="ARBA00023125"/>
    </source>
</evidence>
<dbReference type="EC" id="2.7.7.7" evidence="7"/>
<evidence type="ECO:0000256" key="8">
    <source>
        <dbReference type="SAM" id="Coils"/>
    </source>
</evidence>
<protein>
    <recommendedName>
        <fullName evidence="7">DNA polymerase</fullName>
        <ecNumber evidence="7">2.7.7.7</ecNumber>
    </recommendedName>
</protein>
<dbReference type="NCBIfam" id="TIGR00592">
    <property type="entry name" value="pol2"/>
    <property type="match status" value="1"/>
</dbReference>
<accession>A0ABY8TP28</accession>
<dbReference type="PANTHER" id="PTHR10322">
    <property type="entry name" value="DNA POLYMERASE CATALYTIC SUBUNIT"/>
    <property type="match status" value="1"/>
</dbReference>
<gene>
    <name evidence="11" type="ORF">OEZ85_011037</name>
</gene>
<keyword evidence="7" id="KW-0235">DNA replication</keyword>
<dbReference type="Proteomes" id="UP001244341">
    <property type="component" value="Chromosome 2b"/>
</dbReference>
<keyword evidence="12" id="KW-1185">Reference proteome</keyword>
<dbReference type="PROSITE" id="PS00116">
    <property type="entry name" value="DNA_POLYMERASE_B"/>
    <property type="match status" value="1"/>
</dbReference>
<dbReference type="InterPro" id="IPR012337">
    <property type="entry name" value="RNaseH-like_sf"/>
</dbReference>
<organism evidence="11 12">
    <name type="scientific">Tetradesmus obliquus</name>
    <name type="common">Green alga</name>
    <name type="synonym">Acutodesmus obliquus</name>
    <dbReference type="NCBI Taxonomy" id="3088"/>
    <lineage>
        <taxon>Eukaryota</taxon>
        <taxon>Viridiplantae</taxon>
        <taxon>Chlorophyta</taxon>
        <taxon>core chlorophytes</taxon>
        <taxon>Chlorophyceae</taxon>
        <taxon>CS clade</taxon>
        <taxon>Sphaeropleales</taxon>
        <taxon>Scenedesmaceae</taxon>
        <taxon>Tetradesmus</taxon>
    </lineage>
</organism>
<dbReference type="InterPro" id="IPR036397">
    <property type="entry name" value="RNaseH_sf"/>
</dbReference>
<evidence type="ECO:0000256" key="7">
    <source>
        <dbReference type="RuleBase" id="RU000442"/>
    </source>
</evidence>
<dbReference type="InterPro" id="IPR050240">
    <property type="entry name" value="DNA_pol_type-B"/>
</dbReference>
<dbReference type="SUPFAM" id="SSF53098">
    <property type="entry name" value="Ribonuclease H-like"/>
    <property type="match status" value="1"/>
</dbReference>
<dbReference type="PANTHER" id="PTHR10322:SF23">
    <property type="entry name" value="DNA POLYMERASE DELTA CATALYTIC SUBUNIT"/>
    <property type="match status" value="1"/>
</dbReference>
<evidence type="ECO:0000256" key="4">
    <source>
        <dbReference type="ARBA" id="ARBA00022932"/>
    </source>
</evidence>
<evidence type="ECO:0000256" key="2">
    <source>
        <dbReference type="ARBA" id="ARBA00022679"/>
    </source>
</evidence>
<dbReference type="InterPro" id="IPR006172">
    <property type="entry name" value="DNA-dir_DNA_pol_B"/>
</dbReference>
<evidence type="ECO:0000256" key="6">
    <source>
        <dbReference type="ARBA" id="ARBA00049244"/>
    </source>
</evidence>
<evidence type="ECO:0000256" key="3">
    <source>
        <dbReference type="ARBA" id="ARBA00022695"/>
    </source>
</evidence>
<dbReference type="InterPro" id="IPR006134">
    <property type="entry name" value="DNA-dir_DNA_pol_B_multi_dom"/>
</dbReference>
<dbReference type="InterPro" id="IPR042087">
    <property type="entry name" value="DNA_pol_B_thumb"/>
</dbReference>
<name>A0ABY8TP28_TETOB</name>
<evidence type="ECO:0000313" key="12">
    <source>
        <dbReference type="Proteomes" id="UP001244341"/>
    </source>
</evidence>